<evidence type="ECO:0000256" key="5">
    <source>
        <dbReference type="ARBA" id="ARBA00023163"/>
    </source>
</evidence>
<evidence type="ECO:0000256" key="3">
    <source>
        <dbReference type="ARBA" id="ARBA00023015"/>
    </source>
</evidence>
<dbReference type="InterPro" id="IPR050109">
    <property type="entry name" value="HTH-type_TetR-like_transc_reg"/>
</dbReference>
<dbReference type="InterPro" id="IPR001647">
    <property type="entry name" value="HTH_TetR"/>
</dbReference>
<dbReference type="NCBIfam" id="TIGR03384">
    <property type="entry name" value="betaine_BetI"/>
    <property type="match status" value="1"/>
</dbReference>
<dbReference type="PROSITE" id="PS50977">
    <property type="entry name" value="HTH_TETR_2"/>
    <property type="match status" value="1"/>
</dbReference>
<dbReference type="Gene3D" id="1.10.357.10">
    <property type="entry name" value="Tetracycline Repressor, domain 2"/>
    <property type="match status" value="1"/>
</dbReference>
<accession>A0A9J7ASI1</accession>
<organism evidence="10 11">
    <name type="scientific">Nisaea acidiphila</name>
    <dbReference type="NCBI Taxonomy" id="1862145"/>
    <lineage>
        <taxon>Bacteria</taxon>
        <taxon>Pseudomonadati</taxon>
        <taxon>Pseudomonadota</taxon>
        <taxon>Alphaproteobacteria</taxon>
        <taxon>Rhodospirillales</taxon>
        <taxon>Thalassobaculaceae</taxon>
        <taxon>Nisaea</taxon>
    </lineage>
</organism>
<evidence type="ECO:0000313" key="10">
    <source>
        <dbReference type="EMBL" id="UUX50619.1"/>
    </source>
</evidence>
<dbReference type="InterPro" id="IPR039538">
    <property type="entry name" value="BetI_C"/>
</dbReference>
<keyword evidence="11" id="KW-1185">Reference proteome</keyword>
<feature type="DNA-binding region" description="H-T-H motif" evidence="7 8">
    <location>
        <begin position="31"/>
        <end position="50"/>
    </location>
</feature>
<dbReference type="RefSeq" id="WP_257769816.1">
    <property type="nucleotide sequence ID" value="NZ_CP102480.1"/>
</dbReference>
<dbReference type="GO" id="GO:0000976">
    <property type="term" value="F:transcription cis-regulatory region binding"/>
    <property type="evidence" value="ECO:0007669"/>
    <property type="project" value="TreeGrafter"/>
</dbReference>
<reference evidence="10" key="1">
    <citation type="submission" date="2022-08" db="EMBL/GenBank/DDBJ databases">
        <title>Nisaea acidiphila sp. nov., isolated from a marine algal debris and emended description of the genus Nisaea Urios et al. 2008.</title>
        <authorList>
            <person name="Kwon K."/>
        </authorList>
    </citation>
    <scope>NUCLEOTIDE SEQUENCE</scope>
    <source>
        <strain evidence="10">MEBiC11861</strain>
    </source>
</reference>
<keyword evidence="3 7" id="KW-0805">Transcription regulation</keyword>
<evidence type="ECO:0000256" key="6">
    <source>
        <dbReference type="ARBA" id="ARBA00024936"/>
    </source>
</evidence>
<comment type="function">
    <text evidence="7">Repressor involved in choline regulation of the bet genes.</text>
</comment>
<gene>
    <name evidence="7 10" type="primary">betI</name>
    <name evidence="10" type="ORF">NUH88_02745</name>
</gene>
<dbReference type="GO" id="GO:0019285">
    <property type="term" value="P:glycine betaine biosynthetic process from choline"/>
    <property type="evidence" value="ECO:0007669"/>
    <property type="project" value="UniProtKB-UniRule"/>
</dbReference>
<dbReference type="PRINTS" id="PR00455">
    <property type="entry name" value="HTHTETR"/>
</dbReference>
<feature type="domain" description="HTH tetR-type" evidence="9">
    <location>
        <begin position="8"/>
        <end position="68"/>
    </location>
</feature>
<name>A0A9J7ASI1_9PROT</name>
<dbReference type="PROSITE" id="PS01081">
    <property type="entry name" value="HTH_TETR_1"/>
    <property type="match status" value="1"/>
</dbReference>
<dbReference type="PANTHER" id="PTHR30055">
    <property type="entry name" value="HTH-TYPE TRANSCRIPTIONAL REGULATOR RUTR"/>
    <property type="match status" value="1"/>
</dbReference>
<evidence type="ECO:0000256" key="2">
    <source>
        <dbReference type="ARBA" id="ARBA00022491"/>
    </source>
</evidence>
<dbReference type="Pfam" id="PF00440">
    <property type="entry name" value="TetR_N"/>
    <property type="match status" value="1"/>
</dbReference>
<dbReference type="GO" id="GO:0045892">
    <property type="term" value="P:negative regulation of DNA-templated transcription"/>
    <property type="evidence" value="ECO:0007669"/>
    <property type="project" value="UniProtKB-UniRule"/>
</dbReference>
<proteinExistence type="inferred from homology"/>
<dbReference type="SUPFAM" id="SSF48498">
    <property type="entry name" value="Tetracyclin repressor-like, C-terminal domain"/>
    <property type="match status" value="1"/>
</dbReference>
<evidence type="ECO:0000256" key="8">
    <source>
        <dbReference type="PROSITE-ProRule" id="PRU00335"/>
    </source>
</evidence>
<dbReference type="InterPro" id="IPR036271">
    <property type="entry name" value="Tet_transcr_reg_TetR-rel_C_sf"/>
</dbReference>
<comment type="pathway">
    <text evidence="1 7">Amine and polyamine biosynthesis; betaine biosynthesis via choline pathway [regulation].</text>
</comment>
<dbReference type="InterPro" id="IPR009057">
    <property type="entry name" value="Homeodomain-like_sf"/>
</dbReference>
<keyword evidence="5 7" id="KW-0804">Transcription</keyword>
<sequence>MPKVGMEPIRRQALISAAIEAIHARGSFEVTMSEIARQAGVSTALAHHYFGSKDQLIVATMRHLLDELNGEIVAALRTARTPRERITGIIRANFGSDQFRPATISAWLTFYVKAQSMGGARRVLSIYARRLRSNLRHALSQLTDKESAKRIAEGTAAMIDGLYLRHALLDSDPDREAAIRLTEDYIDAQLAAGTS</sequence>
<dbReference type="InterPro" id="IPR023772">
    <property type="entry name" value="DNA-bd_HTH_TetR-type_CS"/>
</dbReference>
<dbReference type="NCBIfam" id="NF001978">
    <property type="entry name" value="PRK00767.1"/>
    <property type="match status" value="1"/>
</dbReference>
<protein>
    <recommendedName>
        <fullName evidence="7">HTH-type transcriptional regulator BetI</fullName>
    </recommendedName>
</protein>
<dbReference type="InterPro" id="IPR017757">
    <property type="entry name" value="Tscrpt_rep_BetI"/>
</dbReference>
<dbReference type="Proteomes" id="UP001060336">
    <property type="component" value="Chromosome"/>
</dbReference>
<dbReference type="HAMAP" id="MF_00768">
    <property type="entry name" value="HTH_type_BetI"/>
    <property type="match status" value="1"/>
</dbReference>
<dbReference type="EMBL" id="CP102480">
    <property type="protein sequence ID" value="UUX50619.1"/>
    <property type="molecule type" value="Genomic_DNA"/>
</dbReference>
<dbReference type="SUPFAM" id="SSF46689">
    <property type="entry name" value="Homeodomain-like"/>
    <property type="match status" value="1"/>
</dbReference>
<comment type="function">
    <text evidence="6">Repressor involved in the biosynthesis of the osmoprotectant glycine betaine. It represses transcription of the choline transporter BetT and the genes of BetAB involved in the synthesis of glycine betaine.</text>
</comment>
<evidence type="ECO:0000259" key="9">
    <source>
        <dbReference type="PROSITE" id="PS50977"/>
    </source>
</evidence>
<evidence type="ECO:0000256" key="7">
    <source>
        <dbReference type="HAMAP-Rule" id="MF_00768"/>
    </source>
</evidence>
<evidence type="ECO:0000256" key="1">
    <source>
        <dbReference type="ARBA" id="ARBA00004719"/>
    </source>
</evidence>
<evidence type="ECO:0000256" key="4">
    <source>
        <dbReference type="ARBA" id="ARBA00023125"/>
    </source>
</evidence>
<dbReference type="AlphaFoldDB" id="A0A9J7ASI1"/>
<dbReference type="GO" id="GO:0003700">
    <property type="term" value="F:DNA-binding transcription factor activity"/>
    <property type="evidence" value="ECO:0007669"/>
    <property type="project" value="UniProtKB-UniRule"/>
</dbReference>
<keyword evidence="2 7" id="KW-0678">Repressor</keyword>
<dbReference type="KEGG" id="naci:NUH88_02745"/>
<dbReference type="PANTHER" id="PTHR30055:SF234">
    <property type="entry name" value="HTH-TYPE TRANSCRIPTIONAL REGULATOR BETI"/>
    <property type="match status" value="1"/>
</dbReference>
<dbReference type="Pfam" id="PF13977">
    <property type="entry name" value="TetR_C_6"/>
    <property type="match status" value="1"/>
</dbReference>
<evidence type="ECO:0000313" key="11">
    <source>
        <dbReference type="Proteomes" id="UP001060336"/>
    </source>
</evidence>
<keyword evidence="4 7" id="KW-0238">DNA-binding</keyword>